<evidence type="ECO:0000259" key="9">
    <source>
        <dbReference type="PROSITE" id="PS50928"/>
    </source>
</evidence>
<comment type="subcellular location">
    <subcellularLocation>
        <location evidence="1 7">Cell membrane</location>
        <topology evidence="1 7">Multi-pass membrane protein</topology>
    </subcellularLocation>
</comment>
<dbReference type="Gene3D" id="1.10.3720.10">
    <property type="entry name" value="MetI-like"/>
    <property type="match status" value="1"/>
</dbReference>
<comment type="caution">
    <text evidence="10">The sequence shown here is derived from an EMBL/GenBank/DDBJ whole genome shotgun (WGS) entry which is preliminary data.</text>
</comment>
<dbReference type="CDD" id="cd06261">
    <property type="entry name" value="TM_PBP2"/>
    <property type="match status" value="1"/>
</dbReference>
<feature type="compositionally biased region" description="Pro residues" evidence="8">
    <location>
        <begin position="7"/>
        <end position="16"/>
    </location>
</feature>
<evidence type="ECO:0000313" key="11">
    <source>
        <dbReference type="Proteomes" id="UP000649955"/>
    </source>
</evidence>
<evidence type="ECO:0000256" key="8">
    <source>
        <dbReference type="SAM" id="MobiDB-lite"/>
    </source>
</evidence>
<dbReference type="InterPro" id="IPR000515">
    <property type="entry name" value="MetI-like"/>
</dbReference>
<keyword evidence="11" id="KW-1185">Reference proteome</keyword>
<feature type="transmembrane region" description="Helical" evidence="7">
    <location>
        <begin position="179"/>
        <end position="203"/>
    </location>
</feature>
<gene>
    <name evidence="10" type="ORF">GCM10017567_24260</name>
</gene>
<feature type="transmembrane region" description="Helical" evidence="7">
    <location>
        <begin position="286"/>
        <end position="308"/>
    </location>
</feature>
<evidence type="ECO:0000256" key="6">
    <source>
        <dbReference type="ARBA" id="ARBA00023136"/>
    </source>
</evidence>
<dbReference type="InterPro" id="IPR035906">
    <property type="entry name" value="MetI-like_sf"/>
</dbReference>
<dbReference type="EMBL" id="BNAW01000007">
    <property type="protein sequence ID" value="GHG07051.1"/>
    <property type="molecule type" value="Genomic_DNA"/>
</dbReference>
<keyword evidence="4 7" id="KW-0812">Transmembrane</keyword>
<proteinExistence type="inferred from homology"/>
<accession>A0ABQ3KBA1</accession>
<feature type="region of interest" description="Disordered" evidence="8">
    <location>
        <begin position="1"/>
        <end position="30"/>
    </location>
</feature>
<keyword evidence="5 7" id="KW-1133">Transmembrane helix</keyword>
<dbReference type="RefSeq" id="WP_191309358.1">
    <property type="nucleotide sequence ID" value="NZ_BNAW01000007.1"/>
</dbReference>
<evidence type="ECO:0000256" key="7">
    <source>
        <dbReference type="RuleBase" id="RU363032"/>
    </source>
</evidence>
<evidence type="ECO:0000256" key="2">
    <source>
        <dbReference type="ARBA" id="ARBA00022448"/>
    </source>
</evidence>
<evidence type="ECO:0000256" key="3">
    <source>
        <dbReference type="ARBA" id="ARBA00022475"/>
    </source>
</evidence>
<evidence type="ECO:0000256" key="4">
    <source>
        <dbReference type="ARBA" id="ARBA00022692"/>
    </source>
</evidence>
<keyword evidence="2 7" id="KW-0813">Transport</keyword>
<feature type="transmembrane region" description="Helical" evidence="7">
    <location>
        <begin position="131"/>
        <end position="152"/>
    </location>
</feature>
<comment type="similarity">
    <text evidence="7">Belongs to the binding-protein-dependent transport system permease family.</text>
</comment>
<feature type="compositionally biased region" description="Basic residues" evidence="8">
    <location>
        <begin position="19"/>
        <end position="30"/>
    </location>
</feature>
<evidence type="ECO:0000256" key="1">
    <source>
        <dbReference type="ARBA" id="ARBA00004651"/>
    </source>
</evidence>
<feature type="transmembrane region" description="Helical" evidence="7">
    <location>
        <begin position="98"/>
        <end position="119"/>
    </location>
</feature>
<feature type="domain" description="ABC transmembrane type-1" evidence="9">
    <location>
        <begin position="94"/>
        <end position="307"/>
    </location>
</feature>
<feature type="transmembrane region" description="Helical" evidence="7">
    <location>
        <begin position="37"/>
        <end position="63"/>
    </location>
</feature>
<keyword evidence="3" id="KW-1003">Cell membrane</keyword>
<keyword evidence="6 7" id="KW-0472">Membrane</keyword>
<dbReference type="PANTHER" id="PTHR30193:SF1">
    <property type="entry name" value="ABC TRANSPORTER PERMEASE PROTEIN YESP-RELATED"/>
    <property type="match status" value="1"/>
</dbReference>
<dbReference type="PROSITE" id="PS50928">
    <property type="entry name" value="ABC_TM1"/>
    <property type="match status" value="1"/>
</dbReference>
<reference evidence="11" key="1">
    <citation type="journal article" date="2019" name="Int. J. Syst. Evol. Microbiol.">
        <title>The Global Catalogue of Microorganisms (GCM) 10K type strain sequencing project: providing services to taxonomists for standard genome sequencing and annotation.</title>
        <authorList>
            <consortium name="The Broad Institute Genomics Platform"/>
            <consortium name="The Broad Institute Genome Sequencing Center for Infectious Disease"/>
            <person name="Wu L."/>
            <person name="Ma J."/>
        </authorList>
    </citation>
    <scope>NUCLEOTIDE SEQUENCE [LARGE SCALE GENOMIC DNA]</scope>
    <source>
        <strain evidence="11">CGMCC 4.7680</strain>
    </source>
</reference>
<feature type="transmembrane region" description="Helical" evidence="7">
    <location>
        <begin position="232"/>
        <end position="252"/>
    </location>
</feature>
<sequence length="327" mass="35900">MTTLRTPDPPVAPPAPAARGRRGRPAGRRRKSQPEAFAFLTPWLLGAVALTVGPMVVSLYLSFTDYDMFTSPKWVGFGNFTHMFTGDDRYLQSVKVTLIYVLVSVPLKLTVSLLVAMLLNTRRGANGFYRAAFYAPSLLGASVAAALVWRALFMGGGPVNELLAFFGWHTPSWVDDPQFSLASIVLLGVWQFGAPMVIFLAGLKQIPAELHEAAAIDGAGAFRRFRHITLPMLSPVIFFNLVMEAIHAFQAFTPAFVIGGGRGGPADADLFYTLYLFEVGFQDFRMGYASAMAWVLLVVIAIVTAIVFRTAKLWVFYDDVESTGERK</sequence>
<protein>
    <submittedName>
        <fullName evidence="10">Sugar ABC transporter permease</fullName>
    </submittedName>
</protein>
<dbReference type="Pfam" id="PF00528">
    <property type="entry name" value="BPD_transp_1"/>
    <property type="match status" value="1"/>
</dbReference>
<dbReference type="InterPro" id="IPR051393">
    <property type="entry name" value="ABC_transporter_permease"/>
</dbReference>
<evidence type="ECO:0000256" key="5">
    <source>
        <dbReference type="ARBA" id="ARBA00022989"/>
    </source>
</evidence>
<organism evidence="10 11">
    <name type="scientific">Amycolatopsis bullii</name>
    <dbReference type="NCBI Taxonomy" id="941987"/>
    <lineage>
        <taxon>Bacteria</taxon>
        <taxon>Bacillati</taxon>
        <taxon>Actinomycetota</taxon>
        <taxon>Actinomycetes</taxon>
        <taxon>Pseudonocardiales</taxon>
        <taxon>Pseudonocardiaceae</taxon>
        <taxon>Amycolatopsis</taxon>
    </lineage>
</organism>
<name>A0ABQ3KBA1_9PSEU</name>
<dbReference type="SUPFAM" id="SSF161098">
    <property type="entry name" value="MetI-like"/>
    <property type="match status" value="1"/>
</dbReference>
<dbReference type="PANTHER" id="PTHR30193">
    <property type="entry name" value="ABC TRANSPORTER PERMEASE PROTEIN"/>
    <property type="match status" value="1"/>
</dbReference>
<dbReference type="Proteomes" id="UP000649955">
    <property type="component" value="Unassembled WGS sequence"/>
</dbReference>
<evidence type="ECO:0000313" key="10">
    <source>
        <dbReference type="EMBL" id="GHG07051.1"/>
    </source>
</evidence>